<proteinExistence type="predicted"/>
<sequence>MKEKGERRRSSACFVIFRWWTNLGQQSSLSGGSKMKTRLATVQKAAHAGEHLAFPMQRRVSLACIGLYGSATKEGGDVAVHGCPS</sequence>
<gene>
    <name evidence="1" type="ORF">ACJRO7_026547</name>
</gene>
<evidence type="ECO:0000313" key="1">
    <source>
        <dbReference type="EMBL" id="KAL3729446.1"/>
    </source>
</evidence>
<dbReference type="AlphaFoldDB" id="A0ABD3JYM1"/>
<name>A0ABD3JYM1_EUCGL</name>
<organism evidence="1 2">
    <name type="scientific">Eucalyptus globulus</name>
    <name type="common">Tasmanian blue gum</name>
    <dbReference type="NCBI Taxonomy" id="34317"/>
    <lineage>
        <taxon>Eukaryota</taxon>
        <taxon>Viridiplantae</taxon>
        <taxon>Streptophyta</taxon>
        <taxon>Embryophyta</taxon>
        <taxon>Tracheophyta</taxon>
        <taxon>Spermatophyta</taxon>
        <taxon>Magnoliopsida</taxon>
        <taxon>eudicotyledons</taxon>
        <taxon>Gunneridae</taxon>
        <taxon>Pentapetalae</taxon>
        <taxon>rosids</taxon>
        <taxon>malvids</taxon>
        <taxon>Myrtales</taxon>
        <taxon>Myrtaceae</taxon>
        <taxon>Myrtoideae</taxon>
        <taxon>Eucalypteae</taxon>
        <taxon>Eucalyptus</taxon>
    </lineage>
</organism>
<accession>A0ABD3JYM1</accession>
<protein>
    <submittedName>
        <fullName evidence="1">Uncharacterized protein</fullName>
    </submittedName>
</protein>
<feature type="non-terminal residue" evidence="1">
    <location>
        <position position="85"/>
    </location>
</feature>
<reference evidence="1 2" key="1">
    <citation type="submission" date="2024-11" db="EMBL/GenBank/DDBJ databases">
        <title>Chromosome-level genome assembly of Eucalyptus globulus Labill. provides insights into its genome evolution.</title>
        <authorList>
            <person name="Li X."/>
        </authorList>
    </citation>
    <scope>NUCLEOTIDE SEQUENCE [LARGE SCALE GENOMIC DNA]</scope>
    <source>
        <strain evidence="1">CL2024</strain>
        <tissue evidence="1">Fresh tender leaves</tissue>
    </source>
</reference>
<dbReference type="EMBL" id="JBJKBG010000007">
    <property type="protein sequence ID" value="KAL3729446.1"/>
    <property type="molecule type" value="Genomic_DNA"/>
</dbReference>
<comment type="caution">
    <text evidence="1">The sequence shown here is derived from an EMBL/GenBank/DDBJ whole genome shotgun (WGS) entry which is preliminary data.</text>
</comment>
<dbReference type="Proteomes" id="UP001634007">
    <property type="component" value="Unassembled WGS sequence"/>
</dbReference>
<evidence type="ECO:0000313" key="2">
    <source>
        <dbReference type="Proteomes" id="UP001634007"/>
    </source>
</evidence>
<keyword evidence="2" id="KW-1185">Reference proteome</keyword>